<comment type="catalytic activity">
    <reaction evidence="1">
        <text>(4aS,6R)-4a-hydroxy-L-erythro-5,6,7,8-tetrahydrobiopterin = (6R)-L-erythro-6,7-dihydrobiopterin + H2O</text>
        <dbReference type="Rhea" id="RHEA:11920"/>
        <dbReference type="ChEBI" id="CHEBI:15377"/>
        <dbReference type="ChEBI" id="CHEBI:15642"/>
        <dbReference type="ChEBI" id="CHEBI:43120"/>
        <dbReference type="EC" id="4.2.1.96"/>
    </reaction>
</comment>
<evidence type="ECO:0000313" key="7">
    <source>
        <dbReference type="Proteomes" id="UP000799437"/>
    </source>
</evidence>
<keyword evidence="7" id="KW-1185">Reference proteome</keyword>
<dbReference type="GO" id="GO:0008124">
    <property type="term" value="F:4-alpha-hydroxytetrahydrobiopterin dehydratase activity"/>
    <property type="evidence" value="ECO:0007669"/>
    <property type="project" value="UniProtKB-EC"/>
</dbReference>
<dbReference type="PANTHER" id="PTHR12599">
    <property type="entry name" value="PTERIN-4-ALPHA-CARBINOLAMINE DEHYDRATASE"/>
    <property type="match status" value="1"/>
</dbReference>
<dbReference type="InterPro" id="IPR001533">
    <property type="entry name" value="Pterin_deHydtase"/>
</dbReference>
<sequence>MDLQISSHSDRSKVLRDVEHLRSQGWEVKDNTLQKTFYFKTYTKVLDFHQVIGIKSKSMNHHSTMKSDYNSLTVVWTTHDPPGLSEKDTIMGEYCDEHSSAIGTIDKSKIRQCGSATPGL</sequence>
<dbReference type="AlphaFoldDB" id="A0A6A6W0D0"/>
<dbReference type="Proteomes" id="UP000799437">
    <property type="component" value="Unassembled WGS sequence"/>
</dbReference>
<keyword evidence="4" id="KW-0456">Lyase</keyword>
<dbReference type="OrthoDB" id="277398at2759"/>
<comment type="similarity">
    <text evidence="2">Belongs to the pterin-4-alpha-carbinolamine dehydratase family.</text>
</comment>
<organism evidence="6 7">
    <name type="scientific">Pseudovirgaria hyperparasitica</name>
    <dbReference type="NCBI Taxonomy" id="470096"/>
    <lineage>
        <taxon>Eukaryota</taxon>
        <taxon>Fungi</taxon>
        <taxon>Dikarya</taxon>
        <taxon>Ascomycota</taxon>
        <taxon>Pezizomycotina</taxon>
        <taxon>Dothideomycetes</taxon>
        <taxon>Dothideomycetes incertae sedis</taxon>
        <taxon>Acrospermales</taxon>
        <taxon>Acrospermaceae</taxon>
        <taxon>Pseudovirgaria</taxon>
    </lineage>
</organism>
<dbReference type="Gene3D" id="3.30.1360.20">
    <property type="entry name" value="Transcriptional coactivator/pterin dehydratase"/>
    <property type="match status" value="1"/>
</dbReference>
<dbReference type="RefSeq" id="XP_033598416.1">
    <property type="nucleotide sequence ID" value="XM_033747255.1"/>
</dbReference>
<dbReference type="SUPFAM" id="SSF55248">
    <property type="entry name" value="PCD-like"/>
    <property type="match status" value="1"/>
</dbReference>
<dbReference type="CDD" id="cd00488">
    <property type="entry name" value="PCD_DCoH"/>
    <property type="match status" value="1"/>
</dbReference>
<reference evidence="6" key="1">
    <citation type="journal article" date="2020" name="Stud. Mycol.">
        <title>101 Dothideomycetes genomes: a test case for predicting lifestyles and emergence of pathogens.</title>
        <authorList>
            <person name="Haridas S."/>
            <person name="Albert R."/>
            <person name="Binder M."/>
            <person name="Bloem J."/>
            <person name="Labutti K."/>
            <person name="Salamov A."/>
            <person name="Andreopoulos B."/>
            <person name="Baker S."/>
            <person name="Barry K."/>
            <person name="Bills G."/>
            <person name="Bluhm B."/>
            <person name="Cannon C."/>
            <person name="Castanera R."/>
            <person name="Culley D."/>
            <person name="Daum C."/>
            <person name="Ezra D."/>
            <person name="Gonzalez J."/>
            <person name="Henrissat B."/>
            <person name="Kuo A."/>
            <person name="Liang C."/>
            <person name="Lipzen A."/>
            <person name="Lutzoni F."/>
            <person name="Magnuson J."/>
            <person name="Mondo S."/>
            <person name="Nolan M."/>
            <person name="Ohm R."/>
            <person name="Pangilinan J."/>
            <person name="Park H.-J."/>
            <person name="Ramirez L."/>
            <person name="Alfaro M."/>
            <person name="Sun H."/>
            <person name="Tritt A."/>
            <person name="Yoshinaga Y."/>
            <person name="Zwiers L.-H."/>
            <person name="Turgeon B."/>
            <person name="Goodwin S."/>
            <person name="Spatafora J."/>
            <person name="Crous P."/>
            <person name="Grigoriev I."/>
        </authorList>
    </citation>
    <scope>NUCLEOTIDE SEQUENCE</scope>
    <source>
        <strain evidence="6">CBS 121739</strain>
    </source>
</reference>
<name>A0A6A6W0D0_9PEZI</name>
<protein>
    <recommendedName>
        <fullName evidence="3">4a-hydroxytetrahydrobiopterin dehydratase</fullName>
        <ecNumber evidence="3">4.2.1.96</ecNumber>
    </recommendedName>
    <alternativeName>
        <fullName evidence="5">4-alpha-hydroxy-tetrahydropterin dehydratase</fullName>
    </alternativeName>
</protein>
<proteinExistence type="inferred from homology"/>
<dbReference type="GO" id="GO:0006729">
    <property type="term" value="P:tetrahydrobiopterin biosynthetic process"/>
    <property type="evidence" value="ECO:0007669"/>
    <property type="project" value="InterPro"/>
</dbReference>
<dbReference type="Pfam" id="PF01329">
    <property type="entry name" value="Pterin_4a"/>
    <property type="match status" value="1"/>
</dbReference>
<evidence type="ECO:0000256" key="2">
    <source>
        <dbReference type="ARBA" id="ARBA00006472"/>
    </source>
</evidence>
<dbReference type="EC" id="4.2.1.96" evidence="3"/>
<evidence type="ECO:0000313" key="6">
    <source>
        <dbReference type="EMBL" id="KAF2755965.1"/>
    </source>
</evidence>
<dbReference type="PANTHER" id="PTHR12599:SF0">
    <property type="entry name" value="PTERIN-4-ALPHA-CARBINOLAMINE DEHYDRATASE"/>
    <property type="match status" value="1"/>
</dbReference>
<gene>
    <name evidence="6" type="ORF">EJ05DRAFT_502438</name>
</gene>
<dbReference type="EMBL" id="ML996576">
    <property type="protein sequence ID" value="KAF2755965.1"/>
    <property type="molecule type" value="Genomic_DNA"/>
</dbReference>
<dbReference type="InterPro" id="IPR036428">
    <property type="entry name" value="PCD_sf"/>
</dbReference>
<evidence type="ECO:0000256" key="4">
    <source>
        <dbReference type="ARBA" id="ARBA00023239"/>
    </source>
</evidence>
<dbReference type="GeneID" id="54488309"/>
<accession>A0A6A6W0D0</accession>
<evidence type="ECO:0000256" key="5">
    <source>
        <dbReference type="ARBA" id="ARBA00030497"/>
    </source>
</evidence>
<evidence type="ECO:0000256" key="3">
    <source>
        <dbReference type="ARBA" id="ARBA00013252"/>
    </source>
</evidence>
<evidence type="ECO:0000256" key="1">
    <source>
        <dbReference type="ARBA" id="ARBA00001554"/>
    </source>
</evidence>